<comment type="similarity">
    <text evidence="2 8">Belongs to the alanine or glycine:cation symporter (AGCS) (TC 2.A.25) family.</text>
</comment>
<comment type="subcellular location">
    <subcellularLocation>
        <location evidence="8">Cell inner membrane</location>
        <topology evidence="8">Multi-pass membrane protein</topology>
    </subcellularLocation>
    <subcellularLocation>
        <location evidence="1">Cell membrane</location>
        <topology evidence="1">Multi-pass membrane protein</topology>
    </subcellularLocation>
</comment>
<dbReference type="InterPro" id="IPR001463">
    <property type="entry name" value="Na/Ala_symport"/>
</dbReference>
<proteinExistence type="inferred from homology"/>
<evidence type="ECO:0000256" key="2">
    <source>
        <dbReference type="ARBA" id="ARBA00009261"/>
    </source>
</evidence>
<feature type="transmembrane region" description="Helical" evidence="8">
    <location>
        <begin position="381"/>
        <end position="400"/>
    </location>
</feature>
<sequence>METIVNTINEYLWLYVLTYGLLAAGLYLTFKLGFIQFRHVREMIRTISASGEREIGSISPFQALTISLASRVGTGNIVGVAIALFYGGPGAIFWMWLVALLGMATAFSESTLAQLYKARTEDGSIRGGPEFYIARGLKLPWLGTVFAVLFAIAGLVFASVQSNSIAGAMNGAFNFPTWMTGAVVSLLIGVVIHGGISRIASVAEVIVPFMAAAYVFIALVVMAINITEVPDVIGTIFASAFGWQEAAGGAAGGVFAAMLNGVQRGLFSNEAGMGTVPHIAASATPNPHHPVAQGFVQALSVFIDTIVICTATAILILTSGVMGSDSTLKGIELTQAALSAHIGGAGSYFLAIAVLFFAFTTIMGIYSFTENAISIVFGSNAVVQTMLKAVLLAATFWGSLQTVTLVFNMADAIMGILATINLVVILLLSGTVRKLTTDYIAQRRTGEPEFDIASFPELQDRVEPGIWSKEAASTSEAAKPAAKHAK</sequence>
<keyword evidence="3 8" id="KW-0813">Transport</keyword>
<organism evidence="9 10">
    <name type="scientific">Vreelandella neptunia</name>
    <dbReference type="NCBI Taxonomy" id="115551"/>
    <lineage>
        <taxon>Bacteria</taxon>
        <taxon>Pseudomonadati</taxon>
        <taxon>Pseudomonadota</taxon>
        <taxon>Gammaproteobacteria</taxon>
        <taxon>Oceanospirillales</taxon>
        <taxon>Halomonadaceae</taxon>
        <taxon>Vreelandella</taxon>
    </lineage>
</organism>
<evidence type="ECO:0000256" key="5">
    <source>
        <dbReference type="ARBA" id="ARBA00022692"/>
    </source>
</evidence>
<evidence type="ECO:0000313" key="9">
    <source>
        <dbReference type="EMBL" id="WQH14535.1"/>
    </source>
</evidence>
<evidence type="ECO:0000256" key="4">
    <source>
        <dbReference type="ARBA" id="ARBA00022475"/>
    </source>
</evidence>
<dbReference type="Gene3D" id="1.20.1740.10">
    <property type="entry name" value="Amino acid/polyamine transporter I"/>
    <property type="match status" value="1"/>
</dbReference>
<keyword evidence="7 8" id="KW-0472">Membrane</keyword>
<keyword evidence="10" id="KW-1185">Reference proteome</keyword>
<dbReference type="PRINTS" id="PR00175">
    <property type="entry name" value="NAALASMPORT"/>
</dbReference>
<dbReference type="Proteomes" id="UP001324794">
    <property type="component" value="Chromosome"/>
</dbReference>
<feature type="transmembrane region" description="Helical" evidence="8">
    <location>
        <begin position="295"/>
        <end position="317"/>
    </location>
</feature>
<feature type="transmembrane region" description="Helical" evidence="8">
    <location>
        <begin position="12"/>
        <end position="35"/>
    </location>
</feature>
<feature type="transmembrane region" description="Helical" evidence="8">
    <location>
        <begin position="348"/>
        <end position="369"/>
    </location>
</feature>
<gene>
    <name evidence="9" type="ORF">SR894_08340</name>
</gene>
<evidence type="ECO:0000256" key="7">
    <source>
        <dbReference type="ARBA" id="ARBA00023136"/>
    </source>
</evidence>
<dbReference type="Pfam" id="PF01235">
    <property type="entry name" value="Na_Ala_symp"/>
    <property type="match status" value="1"/>
</dbReference>
<evidence type="ECO:0000313" key="10">
    <source>
        <dbReference type="Proteomes" id="UP001324794"/>
    </source>
</evidence>
<accession>A0ABZ0YQU3</accession>
<protein>
    <submittedName>
        <fullName evidence="9">Alanine/glycine:cation symporter family protein</fullName>
    </submittedName>
</protein>
<name>A0ABZ0YQU3_9GAMM</name>
<dbReference type="PROSITE" id="PS00873">
    <property type="entry name" value="NA_ALANINE_SYMP"/>
    <property type="match status" value="1"/>
</dbReference>
<keyword evidence="6 8" id="KW-1133">Transmembrane helix</keyword>
<dbReference type="PANTHER" id="PTHR30330">
    <property type="entry name" value="AGSS FAMILY TRANSPORTER, SODIUM-ALANINE"/>
    <property type="match status" value="1"/>
</dbReference>
<evidence type="ECO:0000256" key="3">
    <source>
        <dbReference type="ARBA" id="ARBA00022448"/>
    </source>
</evidence>
<dbReference type="PANTHER" id="PTHR30330:SF1">
    <property type="entry name" value="AMINO-ACID CARRIER PROTEIN ALST"/>
    <property type="match status" value="1"/>
</dbReference>
<dbReference type="RefSeq" id="WP_133730623.1">
    <property type="nucleotide sequence ID" value="NZ_CP140255.1"/>
</dbReference>
<feature type="transmembrane region" description="Helical" evidence="8">
    <location>
        <begin position="412"/>
        <end position="432"/>
    </location>
</feature>
<keyword evidence="8" id="KW-0997">Cell inner membrane</keyword>
<evidence type="ECO:0000256" key="8">
    <source>
        <dbReference type="RuleBase" id="RU363064"/>
    </source>
</evidence>
<evidence type="ECO:0000256" key="1">
    <source>
        <dbReference type="ARBA" id="ARBA00004651"/>
    </source>
</evidence>
<feature type="transmembrane region" description="Helical" evidence="8">
    <location>
        <begin position="205"/>
        <end position="226"/>
    </location>
</feature>
<keyword evidence="4" id="KW-1003">Cell membrane</keyword>
<keyword evidence="5 8" id="KW-0812">Transmembrane</keyword>
<evidence type="ECO:0000256" key="6">
    <source>
        <dbReference type="ARBA" id="ARBA00022989"/>
    </source>
</evidence>
<feature type="transmembrane region" description="Helical" evidence="8">
    <location>
        <begin position="137"/>
        <end position="158"/>
    </location>
</feature>
<feature type="transmembrane region" description="Helical" evidence="8">
    <location>
        <begin position="178"/>
        <end position="196"/>
    </location>
</feature>
<keyword evidence="8" id="KW-0769">Symport</keyword>
<dbReference type="NCBIfam" id="TIGR00835">
    <property type="entry name" value="agcS"/>
    <property type="match status" value="1"/>
</dbReference>
<reference evidence="9 10" key="1">
    <citation type="submission" date="2023-11" db="EMBL/GenBank/DDBJ databases">
        <title>MicrobeMod: A computational toolkit for identifying prokaryotic methylation and restriction-modification with nanopore sequencing.</title>
        <authorList>
            <person name="Crits-Christoph A."/>
            <person name="Kang S.C."/>
            <person name="Lee H."/>
            <person name="Ostrov N."/>
        </authorList>
    </citation>
    <scope>NUCLEOTIDE SEQUENCE [LARGE SCALE GENOMIC DNA]</scope>
    <source>
        <strain evidence="9 10">ATCC BAA-805</strain>
    </source>
</reference>
<dbReference type="EMBL" id="CP140255">
    <property type="protein sequence ID" value="WQH14535.1"/>
    <property type="molecule type" value="Genomic_DNA"/>
</dbReference>